<proteinExistence type="inferred from homology"/>
<sequence length="338" mass="35415">MAGIGTGTRVVIVANPHSGGGKAARSDLINRAEGLGARVWPTTAEHDAASLARRAVGEGTQVLGVAGGDGTVSAVAAVAAAAHRPLLVIPAGTRNHFARDLGLDIRNPVLSLNALDNGILARVDLATAGPHVFVNNVSFGIYADALLEPGYREDKARTFATAAPGYLKGEQWVEADIDTPQGPIRRPQVVLVSNNPYHLATPRYLGRRFSLTTGTLGCIVLRRPPDTPPNLLRRLRRDLRRQGDPGRTGEPVVAWTAADIAVYDGTPHLNAGIDGELVTLPLPVTCRIRPGGLQVLLPRDRPGIPREPAPGRSGTRHTGAASADPAGAGRPPGGLRAR</sequence>
<evidence type="ECO:0000256" key="3">
    <source>
        <dbReference type="SAM" id="MobiDB-lite"/>
    </source>
</evidence>
<dbReference type="Pfam" id="PF00781">
    <property type="entry name" value="DAGK_cat"/>
    <property type="match status" value="1"/>
</dbReference>
<organism evidence="5 6">
    <name type="scientific">Streptomyces poonensis</name>
    <dbReference type="NCBI Taxonomy" id="68255"/>
    <lineage>
        <taxon>Bacteria</taxon>
        <taxon>Bacillati</taxon>
        <taxon>Actinomycetota</taxon>
        <taxon>Actinomycetes</taxon>
        <taxon>Kitasatosporales</taxon>
        <taxon>Streptomycetaceae</taxon>
        <taxon>Streptomyces</taxon>
    </lineage>
</organism>
<dbReference type="PROSITE" id="PS50146">
    <property type="entry name" value="DAGK"/>
    <property type="match status" value="1"/>
</dbReference>
<evidence type="ECO:0000313" key="6">
    <source>
        <dbReference type="Proteomes" id="UP000622166"/>
    </source>
</evidence>
<dbReference type="GO" id="GO:0016301">
    <property type="term" value="F:kinase activity"/>
    <property type="evidence" value="ECO:0007669"/>
    <property type="project" value="UniProtKB-KW"/>
</dbReference>
<dbReference type="Gene3D" id="3.40.50.10330">
    <property type="entry name" value="Probable inorganic polyphosphate/atp-NAD kinase, domain 1"/>
    <property type="match status" value="1"/>
</dbReference>
<protein>
    <submittedName>
        <fullName evidence="5">Diacylglycerol kinase</fullName>
    </submittedName>
</protein>
<feature type="compositionally biased region" description="Low complexity" evidence="3">
    <location>
        <begin position="319"/>
        <end position="338"/>
    </location>
</feature>
<comment type="cofactor">
    <cofactor evidence="1">
        <name>Mg(2+)</name>
        <dbReference type="ChEBI" id="CHEBI:18420"/>
    </cofactor>
</comment>
<dbReference type="InterPro" id="IPR001206">
    <property type="entry name" value="Diacylglycerol_kinase_cat_dom"/>
</dbReference>
<reference evidence="5" key="2">
    <citation type="submission" date="2020-09" db="EMBL/GenBank/DDBJ databases">
        <authorList>
            <person name="Sun Q."/>
            <person name="Ohkuma M."/>
        </authorList>
    </citation>
    <scope>NUCLEOTIDE SEQUENCE</scope>
    <source>
        <strain evidence="5">JCM 4815</strain>
    </source>
</reference>
<reference evidence="5" key="1">
    <citation type="journal article" date="2014" name="Int. J. Syst. Evol. Microbiol.">
        <title>Complete genome sequence of Corynebacterium casei LMG S-19264T (=DSM 44701T), isolated from a smear-ripened cheese.</title>
        <authorList>
            <consortium name="US DOE Joint Genome Institute (JGI-PGF)"/>
            <person name="Walter F."/>
            <person name="Albersmeier A."/>
            <person name="Kalinowski J."/>
            <person name="Ruckert C."/>
        </authorList>
    </citation>
    <scope>NUCLEOTIDE SEQUENCE</scope>
    <source>
        <strain evidence="5">JCM 4815</strain>
    </source>
</reference>
<dbReference type="SMART" id="SM00046">
    <property type="entry name" value="DAGKc"/>
    <property type="match status" value="1"/>
</dbReference>
<accession>A0A918PEF5</accession>
<keyword evidence="6" id="KW-1185">Reference proteome</keyword>
<dbReference type="PANTHER" id="PTHR12358:SF54">
    <property type="entry name" value="SPHINGOSINE KINASE RELATED PROTEIN"/>
    <property type="match status" value="1"/>
</dbReference>
<dbReference type="AlphaFoldDB" id="A0A918PEF5"/>
<dbReference type="InterPro" id="IPR017438">
    <property type="entry name" value="ATP-NAD_kinase_N"/>
</dbReference>
<name>A0A918PEF5_9ACTN</name>
<comment type="similarity">
    <text evidence="2">Belongs to the diacylglycerol/lipid kinase family.</text>
</comment>
<dbReference type="SUPFAM" id="SSF111331">
    <property type="entry name" value="NAD kinase/diacylglycerol kinase-like"/>
    <property type="match status" value="1"/>
</dbReference>
<keyword evidence="5" id="KW-0418">Kinase</keyword>
<gene>
    <name evidence="5" type="ORF">GCM10010365_21100</name>
</gene>
<evidence type="ECO:0000256" key="1">
    <source>
        <dbReference type="ARBA" id="ARBA00001946"/>
    </source>
</evidence>
<dbReference type="Gene3D" id="2.60.200.40">
    <property type="match status" value="1"/>
</dbReference>
<dbReference type="Proteomes" id="UP000622166">
    <property type="component" value="Unassembled WGS sequence"/>
</dbReference>
<dbReference type="InterPro" id="IPR050187">
    <property type="entry name" value="Lipid_Phosphate_FormReg"/>
</dbReference>
<dbReference type="PANTHER" id="PTHR12358">
    <property type="entry name" value="SPHINGOSINE KINASE"/>
    <property type="match status" value="1"/>
</dbReference>
<evidence type="ECO:0000313" key="5">
    <source>
        <dbReference type="EMBL" id="GGZ01831.1"/>
    </source>
</evidence>
<dbReference type="EMBL" id="BMVW01000002">
    <property type="protein sequence ID" value="GGZ01831.1"/>
    <property type="molecule type" value="Genomic_DNA"/>
</dbReference>
<comment type="caution">
    <text evidence="5">The sequence shown here is derived from an EMBL/GenBank/DDBJ whole genome shotgun (WGS) entry which is preliminary data.</text>
</comment>
<evidence type="ECO:0000259" key="4">
    <source>
        <dbReference type="PROSITE" id="PS50146"/>
    </source>
</evidence>
<keyword evidence="5" id="KW-0808">Transferase</keyword>
<dbReference type="InterPro" id="IPR016064">
    <property type="entry name" value="NAD/diacylglycerol_kinase_sf"/>
</dbReference>
<evidence type="ECO:0000256" key="2">
    <source>
        <dbReference type="ARBA" id="ARBA00005983"/>
    </source>
</evidence>
<feature type="region of interest" description="Disordered" evidence="3">
    <location>
        <begin position="297"/>
        <end position="338"/>
    </location>
</feature>
<feature type="domain" description="DAGKc" evidence="4">
    <location>
        <begin position="5"/>
        <end position="131"/>
    </location>
</feature>